<dbReference type="PANTHER" id="PTHR32060:SF30">
    <property type="entry name" value="CARBOXY-TERMINAL PROCESSING PROTEASE CTPA"/>
    <property type="match status" value="1"/>
</dbReference>
<dbReference type="InterPro" id="IPR029045">
    <property type="entry name" value="ClpP/crotonase-like_dom_sf"/>
</dbReference>
<evidence type="ECO:0000259" key="1">
    <source>
        <dbReference type="SMART" id="SM00245"/>
    </source>
</evidence>
<protein>
    <submittedName>
        <fullName evidence="2">Nisin-resistance protein</fullName>
    </submittedName>
</protein>
<proteinExistence type="predicted"/>
<evidence type="ECO:0000313" key="3">
    <source>
        <dbReference type="Proteomes" id="UP000015388"/>
    </source>
</evidence>
<dbReference type="STRING" id="1224163.B841_00195"/>
<dbReference type="HOGENOM" id="CLU_071253_0_0_11"/>
<feature type="domain" description="Tail specific protease" evidence="1">
    <location>
        <begin position="102"/>
        <end position="312"/>
    </location>
</feature>
<dbReference type="SUPFAM" id="SSF52096">
    <property type="entry name" value="ClpP/crotonase"/>
    <property type="match status" value="1"/>
</dbReference>
<dbReference type="RefSeq" id="WP_020933457.1">
    <property type="nucleotide sequence ID" value="NC_021915.1"/>
</dbReference>
<dbReference type="GO" id="GO:0030288">
    <property type="term" value="C:outer membrane-bounded periplasmic space"/>
    <property type="evidence" value="ECO:0007669"/>
    <property type="project" value="TreeGrafter"/>
</dbReference>
<dbReference type="Proteomes" id="UP000015388">
    <property type="component" value="Chromosome"/>
</dbReference>
<dbReference type="EMBL" id="CP003924">
    <property type="protein sequence ID" value="AGS33522.1"/>
    <property type="molecule type" value="Genomic_DNA"/>
</dbReference>
<dbReference type="GO" id="GO:0004175">
    <property type="term" value="F:endopeptidase activity"/>
    <property type="evidence" value="ECO:0007669"/>
    <property type="project" value="TreeGrafter"/>
</dbReference>
<gene>
    <name evidence="2" type="ORF">B841_00195</name>
</gene>
<dbReference type="PATRIC" id="fig|1224163.3.peg.38"/>
<dbReference type="KEGG" id="cmd:B841_00195"/>
<dbReference type="AlphaFoldDB" id="S5SRC1"/>
<dbReference type="GO" id="GO:0006508">
    <property type="term" value="P:proteolysis"/>
    <property type="evidence" value="ECO:0007669"/>
    <property type="project" value="InterPro"/>
</dbReference>
<keyword evidence="3" id="KW-1185">Reference proteome</keyword>
<organism evidence="2 3">
    <name type="scientific">Corynebacterium maris DSM 45190</name>
    <dbReference type="NCBI Taxonomy" id="1224163"/>
    <lineage>
        <taxon>Bacteria</taxon>
        <taxon>Bacillati</taxon>
        <taxon>Actinomycetota</taxon>
        <taxon>Actinomycetes</taxon>
        <taxon>Mycobacteriales</taxon>
        <taxon>Corynebacteriaceae</taxon>
        <taxon>Corynebacterium</taxon>
    </lineage>
</organism>
<dbReference type="SMART" id="SM00245">
    <property type="entry name" value="TSPc"/>
    <property type="match status" value="1"/>
</dbReference>
<dbReference type="GO" id="GO:0007165">
    <property type="term" value="P:signal transduction"/>
    <property type="evidence" value="ECO:0007669"/>
    <property type="project" value="TreeGrafter"/>
</dbReference>
<dbReference type="PANTHER" id="PTHR32060">
    <property type="entry name" value="TAIL-SPECIFIC PROTEASE"/>
    <property type="match status" value="1"/>
</dbReference>
<dbReference type="Gene3D" id="3.90.226.10">
    <property type="entry name" value="2-enoyl-CoA Hydratase, Chain A, domain 1"/>
    <property type="match status" value="1"/>
</dbReference>
<dbReference type="eggNOG" id="COG0793">
    <property type="taxonomic scope" value="Bacteria"/>
</dbReference>
<sequence>MGKKMLIGCSGIVAVLALAAVAALYVWGPAYGAALLGRPIFVVPPTPERYAAVVLDAAQQRGVYASSSEFAQARAAAEDAAAQAEDVAEIHDELNAALTVAGGKHSRLLTPEEREDYLTTTLQQPAVTTRDDVAVAAVPAHRMEDDSRDYANRLAHGLDRAVDDGACGVVVDLRGNTGGDMGPMLAGLAGLLPDGEALAFVDKHSERPVIIDGHSVRGGGTPASVDGAGQHDLPVAVLVDARTASSGEMTMLAFRGLDYTRSFGMPTAGYTSANTVVTMPDGAQLILTVAQAKDRTGEIFHDVPVRPDEVIDSDPMGKARQWLSDEHGCG</sequence>
<accession>S5SRC1</accession>
<evidence type="ECO:0000313" key="2">
    <source>
        <dbReference type="EMBL" id="AGS33522.1"/>
    </source>
</evidence>
<name>S5SRC1_9CORY</name>
<dbReference type="GO" id="GO:0008236">
    <property type="term" value="F:serine-type peptidase activity"/>
    <property type="evidence" value="ECO:0007669"/>
    <property type="project" value="InterPro"/>
</dbReference>
<reference evidence="2 3" key="1">
    <citation type="submission" date="2012-11" db="EMBL/GenBank/DDBJ databases">
        <title>The complete genome sequence of Corynebacterium maris Coryn-1 (=DSM 45190).</title>
        <authorList>
            <person name="Schaffert L."/>
            <person name="Albersmeier A."/>
            <person name="Kalinowski J."/>
            <person name="Ruckert C."/>
        </authorList>
    </citation>
    <scope>NUCLEOTIDE SEQUENCE [LARGE SCALE GENOMIC DNA]</scope>
    <source>
        <strain evidence="3">Coryn-1</strain>
    </source>
</reference>
<dbReference type="Pfam" id="PF03572">
    <property type="entry name" value="Peptidase_S41"/>
    <property type="match status" value="1"/>
</dbReference>
<dbReference type="InterPro" id="IPR005151">
    <property type="entry name" value="Tail-specific_protease"/>
</dbReference>